<proteinExistence type="inferred from homology"/>
<evidence type="ECO:0000259" key="7">
    <source>
        <dbReference type="Pfam" id="PF00962"/>
    </source>
</evidence>
<reference evidence="8" key="1">
    <citation type="submission" date="2018-05" db="EMBL/GenBank/DDBJ databases">
        <authorList>
            <person name="Lanie J.A."/>
            <person name="Ng W.-L."/>
            <person name="Kazmierczak K.M."/>
            <person name="Andrzejewski T.M."/>
            <person name="Davidsen T.M."/>
            <person name="Wayne K.J."/>
            <person name="Tettelin H."/>
            <person name="Glass J.I."/>
            <person name="Rusch D."/>
            <person name="Podicherti R."/>
            <person name="Tsui H.-C.T."/>
            <person name="Winkler M.E."/>
        </authorList>
    </citation>
    <scope>NUCLEOTIDE SEQUENCE</scope>
    <source>
        <strain evidence="8">KNB</strain>
    </source>
</reference>
<evidence type="ECO:0000256" key="5">
    <source>
        <dbReference type="ARBA" id="ARBA00022801"/>
    </source>
</evidence>
<accession>A0A2X0QW90</accession>
<evidence type="ECO:0000313" key="8">
    <source>
        <dbReference type="EMBL" id="SPS05787.1"/>
    </source>
</evidence>
<dbReference type="EC" id="3.5.4.4" evidence="3"/>
<keyword evidence="4" id="KW-0479">Metal-binding</keyword>
<dbReference type="EMBL" id="LS423452">
    <property type="protein sequence ID" value="SPS05787.1"/>
    <property type="molecule type" value="Genomic_DNA"/>
</dbReference>
<protein>
    <recommendedName>
        <fullName evidence="3">adenosine deaminase</fullName>
        <ecNumber evidence="3">3.5.4.4</ecNumber>
    </recommendedName>
</protein>
<dbReference type="GO" id="GO:0046872">
    <property type="term" value="F:metal ion binding"/>
    <property type="evidence" value="ECO:0007669"/>
    <property type="project" value="UniProtKB-KW"/>
</dbReference>
<evidence type="ECO:0000256" key="2">
    <source>
        <dbReference type="ARBA" id="ARBA00006676"/>
    </source>
</evidence>
<keyword evidence="5" id="KW-0378">Hydrolase</keyword>
<sequence>MIKMLIRRHRPNIKIFFIAYVLLLTGCAQNFNINENTGLDANTLATSQYYSELIAGASPKIAELTLFTNMLPKGGDLHHHYSGAIYAETYLDWIDKSQYCICHDPECKSNVGPETAAKFAIMKNPPAGACISAQDTRKDNAFYRDLLKHWSNKDFDNHFHEQTAPDQQFFNTFSFFGPVSNYSYHEGLALLKERAIAENVLYLETMLKSAPTLDHPTLAKRLNGLNSSSTDQQIDEALNSYFEFMAQDPEAISSLNKFIKDHEAAAAGIDDAKFSLRFQAYVSRNSDPAKVFSSLYSAFAADKKSPLIVGVNIVGPENGYVAMRDYSLHMKMLKFLKQRFPEVRLALHAGELVLGMVPPEGLKNHINEAIRIASAQRIGHGMDIIHETDAYELLEIMKQRNIAVEINLSSNEFILGVKDEAHPLQLYRQYAVPFVISTDDAGVSRNNLSHEYLLFTSRYKPSYQELKSTVYNSIRYAFLSEEEKRNKILELDRRFSAFEAKIAMMANSRIVN</sequence>
<dbReference type="PROSITE" id="PS51257">
    <property type="entry name" value="PROKAR_LIPOPROTEIN"/>
    <property type="match status" value="1"/>
</dbReference>
<feature type="domain" description="Adenosine deaminase" evidence="7">
    <location>
        <begin position="296"/>
        <end position="486"/>
    </location>
</feature>
<evidence type="ECO:0000256" key="6">
    <source>
        <dbReference type="ARBA" id="ARBA00022833"/>
    </source>
</evidence>
<dbReference type="PANTHER" id="PTHR11409:SF43">
    <property type="entry name" value="ADENOSINE DEAMINASE"/>
    <property type="match status" value="1"/>
</dbReference>
<dbReference type="InterPro" id="IPR032466">
    <property type="entry name" value="Metal_Hydrolase"/>
</dbReference>
<dbReference type="SUPFAM" id="SSF51556">
    <property type="entry name" value="Metallo-dependent hydrolases"/>
    <property type="match status" value="1"/>
</dbReference>
<evidence type="ECO:0000256" key="4">
    <source>
        <dbReference type="ARBA" id="ARBA00022723"/>
    </source>
</evidence>
<dbReference type="InterPro" id="IPR001365">
    <property type="entry name" value="A_deaminase_dom"/>
</dbReference>
<dbReference type="GO" id="GO:0046103">
    <property type="term" value="P:inosine biosynthetic process"/>
    <property type="evidence" value="ECO:0007669"/>
    <property type="project" value="TreeGrafter"/>
</dbReference>
<keyword evidence="6" id="KW-0862">Zinc</keyword>
<comment type="similarity">
    <text evidence="2">Belongs to the metallo-dependent hydrolases superfamily. Adenosine and AMP deaminases family.</text>
</comment>
<dbReference type="PANTHER" id="PTHR11409">
    <property type="entry name" value="ADENOSINE DEAMINASE"/>
    <property type="match status" value="1"/>
</dbReference>
<dbReference type="GO" id="GO:0006154">
    <property type="term" value="P:adenosine catabolic process"/>
    <property type="evidence" value="ECO:0007669"/>
    <property type="project" value="TreeGrafter"/>
</dbReference>
<organism evidence="8">
    <name type="scientific">Candidatus Nitrotoga fabula</name>
    <dbReference type="NCBI Taxonomy" id="2182327"/>
    <lineage>
        <taxon>Bacteria</taxon>
        <taxon>Pseudomonadati</taxon>
        <taxon>Pseudomonadota</taxon>
        <taxon>Betaproteobacteria</taxon>
        <taxon>Nitrosomonadales</taxon>
        <taxon>Gallionellaceae</taxon>
        <taxon>Candidatus Nitrotoga</taxon>
    </lineage>
</organism>
<gene>
    <name evidence="8" type="ORF">NITFAB_1377</name>
</gene>
<dbReference type="Pfam" id="PF00962">
    <property type="entry name" value="A_deaminase"/>
    <property type="match status" value="1"/>
</dbReference>
<dbReference type="GO" id="GO:0004000">
    <property type="term" value="F:adenosine deaminase activity"/>
    <property type="evidence" value="ECO:0007669"/>
    <property type="project" value="TreeGrafter"/>
</dbReference>
<evidence type="ECO:0000256" key="3">
    <source>
        <dbReference type="ARBA" id="ARBA00012784"/>
    </source>
</evidence>
<dbReference type="GO" id="GO:0043103">
    <property type="term" value="P:hypoxanthine salvage"/>
    <property type="evidence" value="ECO:0007669"/>
    <property type="project" value="TreeGrafter"/>
</dbReference>
<evidence type="ECO:0000256" key="1">
    <source>
        <dbReference type="ARBA" id="ARBA00001947"/>
    </source>
</evidence>
<dbReference type="AlphaFoldDB" id="A0A2X0QW90"/>
<comment type="cofactor">
    <cofactor evidence="1">
        <name>Zn(2+)</name>
        <dbReference type="ChEBI" id="CHEBI:29105"/>
    </cofactor>
</comment>
<dbReference type="Gene3D" id="3.20.20.140">
    <property type="entry name" value="Metal-dependent hydrolases"/>
    <property type="match status" value="1"/>
</dbReference>
<dbReference type="InterPro" id="IPR006330">
    <property type="entry name" value="Ado/ade_deaminase"/>
</dbReference>
<name>A0A2X0QW90_9PROT</name>
<dbReference type="GO" id="GO:0005829">
    <property type="term" value="C:cytosol"/>
    <property type="evidence" value="ECO:0007669"/>
    <property type="project" value="TreeGrafter"/>
</dbReference>